<dbReference type="GeneID" id="5893099"/>
<reference evidence="5" key="1">
    <citation type="journal article" date="2008" name="Nature">
        <title>The genome of the choanoflagellate Monosiga brevicollis and the origin of metazoans.</title>
        <authorList>
            <consortium name="JGI Sequencing"/>
            <person name="King N."/>
            <person name="Westbrook M.J."/>
            <person name="Young S.L."/>
            <person name="Kuo A."/>
            <person name="Abedin M."/>
            <person name="Chapman J."/>
            <person name="Fairclough S."/>
            <person name="Hellsten U."/>
            <person name="Isogai Y."/>
            <person name="Letunic I."/>
            <person name="Marr M."/>
            <person name="Pincus D."/>
            <person name="Putnam N."/>
            <person name="Rokas A."/>
            <person name="Wright K.J."/>
            <person name="Zuzow R."/>
            <person name="Dirks W."/>
            <person name="Good M."/>
            <person name="Goodstein D."/>
            <person name="Lemons D."/>
            <person name="Li W."/>
            <person name="Lyons J.B."/>
            <person name="Morris A."/>
            <person name="Nichols S."/>
            <person name="Richter D.J."/>
            <person name="Salamov A."/>
            <person name="Bork P."/>
            <person name="Lim W.A."/>
            <person name="Manning G."/>
            <person name="Miller W.T."/>
            <person name="McGinnis W."/>
            <person name="Shapiro H."/>
            <person name="Tjian R."/>
            <person name="Grigoriev I.V."/>
            <person name="Rokhsar D."/>
        </authorList>
    </citation>
    <scope>NUCLEOTIDE SEQUENCE [LARGE SCALE GENOMIC DNA]</scope>
    <source>
        <strain evidence="5">MX1</strain>
    </source>
</reference>
<keyword evidence="4" id="KW-0472">Membrane</keyword>
<evidence type="ECO:0000256" key="2">
    <source>
        <dbReference type="ARBA" id="ARBA00022692"/>
    </source>
</evidence>
<evidence type="ECO:0000256" key="3">
    <source>
        <dbReference type="ARBA" id="ARBA00022989"/>
    </source>
</evidence>
<comment type="subcellular location">
    <subcellularLocation>
        <location evidence="1">Membrane</location>
        <topology evidence="1">Single-pass membrane protein</topology>
    </subcellularLocation>
</comment>
<evidence type="ECO:0000313" key="5">
    <source>
        <dbReference type="EMBL" id="EDQ87258.1"/>
    </source>
</evidence>
<name>A9V5C8_MONBE</name>
<proteinExistence type="predicted"/>
<dbReference type="PANTHER" id="PTHR12988:SF6">
    <property type="entry name" value="SPHINGOMYELIN PHOSPHODIESTERASE 4"/>
    <property type="match status" value="1"/>
</dbReference>
<accession>A9V5C8</accession>
<organism evidence="5 6">
    <name type="scientific">Monosiga brevicollis</name>
    <name type="common">Choanoflagellate</name>
    <dbReference type="NCBI Taxonomy" id="81824"/>
    <lineage>
        <taxon>Eukaryota</taxon>
        <taxon>Choanoflagellata</taxon>
        <taxon>Craspedida</taxon>
        <taxon>Salpingoecidae</taxon>
        <taxon>Monosiga</taxon>
    </lineage>
</organism>
<dbReference type="GO" id="GO:0006685">
    <property type="term" value="P:sphingomyelin catabolic process"/>
    <property type="evidence" value="ECO:0000318"/>
    <property type="project" value="GO_Central"/>
</dbReference>
<keyword evidence="3" id="KW-1133">Transmembrane helix</keyword>
<dbReference type="AlphaFoldDB" id="A9V5C8"/>
<dbReference type="InterPro" id="IPR024129">
    <property type="entry name" value="Sphingomy_SMPD4"/>
</dbReference>
<evidence type="ECO:0000313" key="6">
    <source>
        <dbReference type="Proteomes" id="UP000001357"/>
    </source>
</evidence>
<dbReference type="GO" id="GO:0046513">
    <property type="term" value="P:ceramide biosynthetic process"/>
    <property type="evidence" value="ECO:0000318"/>
    <property type="project" value="GO_Central"/>
</dbReference>
<protein>
    <submittedName>
        <fullName evidence="5">Uncharacterized protein</fullName>
    </submittedName>
</protein>
<evidence type="ECO:0000256" key="1">
    <source>
        <dbReference type="ARBA" id="ARBA00004167"/>
    </source>
</evidence>
<dbReference type="PANTHER" id="PTHR12988">
    <property type="entry name" value="SPHINGOMYELIN PHOSPHODIESTERASE 4"/>
    <property type="match status" value="1"/>
</dbReference>
<dbReference type="RefSeq" id="XP_001747871.1">
    <property type="nucleotide sequence ID" value="XM_001747819.1"/>
</dbReference>
<gene>
    <name evidence="5" type="ORF">MONBRDRAFT_27467</name>
</gene>
<dbReference type="Proteomes" id="UP000001357">
    <property type="component" value="Unassembled WGS sequence"/>
</dbReference>
<dbReference type="GO" id="GO:0046475">
    <property type="term" value="P:glycerophospholipid catabolic process"/>
    <property type="evidence" value="ECO:0000318"/>
    <property type="project" value="GO_Central"/>
</dbReference>
<sequence>MVDLDRILGLANLRSRLAELKSQLSIASHGEIHAVLGRLVYALTSDETDNRLHVMRLTQKREPTEYKLAMTLTRPTILPPGVLDFFMLRFAAVIMEQATSSGSLNYISSGTVYFDLVFDYLGAALPQSEAAFNGAHTVQQSLLHPHRSAASQSSAHTGPAIFPTAASCERVIMCLMLTWAGKAMAHRDIESAINADCIGALSMVARFHHCSHSFLRSKSNSAFHRELLRSLEDVVAPALQRAVYHVLDQALDPENNHSYTDVALELWFKYGRPWRYGYNVARDAQEQGSYTSDAWASFVEANAPLYSIGFQHLAARAVHFDYTFDATRWVSGKPPKEQIRLLNCLELFAGTKVTPQDKDLCEGTLGYDLWRLEENCCLHGSSNSPIQQALARLSTTQQVAYVPILSEKCPPITKATSNGSAAAVAQTRFLQNISAIGKALRHAMNVAREREEKLDRRAHNWIAYVFPDPELQPSMRSALRRYQGHLSRVHLLLHNLFQEVAIEVSLVYSYAVACGLANENASHQPRRSFEIPVMVGLLDKLSDWINDEFEIKPWLKTSAEEAYATIEDERYRGEGAFAVWPMTSADGALARDRYNIVVRRHGENHRDVIVSTASGMLTLDGVEMFGEIGELVRFYQRVPYYLDRNGAAHILAQVEWLCAMLDLYMPFPVP</sequence>
<dbReference type="EMBL" id="CH991560">
    <property type="protein sequence ID" value="EDQ87258.1"/>
    <property type="molecule type" value="Genomic_DNA"/>
</dbReference>
<dbReference type="GO" id="GO:0050290">
    <property type="term" value="F:sphingomyelin phosphodiesterase D activity"/>
    <property type="evidence" value="ECO:0000318"/>
    <property type="project" value="GO_Central"/>
</dbReference>
<dbReference type="InParanoid" id="A9V5C8"/>
<evidence type="ECO:0000256" key="4">
    <source>
        <dbReference type="ARBA" id="ARBA00023136"/>
    </source>
</evidence>
<keyword evidence="2" id="KW-0812">Transmembrane</keyword>
<keyword evidence="6" id="KW-1185">Reference proteome</keyword>
<dbReference type="KEGG" id="mbr:MONBRDRAFT_27467"/>
<dbReference type="GO" id="GO:0016020">
    <property type="term" value="C:membrane"/>
    <property type="evidence" value="ECO:0007669"/>
    <property type="project" value="UniProtKB-SubCell"/>
</dbReference>